<organism evidence="1 2">
    <name type="scientific">Ilex paraguariensis</name>
    <name type="common">yerba mate</name>
    <dbReference type="NCBI Taxonomy" id="185542"/>
    <lineage>
        <taxon>Eukaryota</taxon>
        <taxon>Viridiplantae</taxon>
        <taxon>Streptophyta</taxon>
        <taxon>Embryophyta</taxon>
        <taxon>Tracheophyta</taxon>
        <taxon>Spermatophyta</taxon>
        <taxon>Magnoliopsida</taxon>
        <taxon>eudicotyledons</taxon>
        <taxon>Gunneridae</taxon>
        <taxon>Pentapetalae</taxon>
        <taxon>asterids</taxon>
        <taxon>campanulids</taxon>
        <taxon>Aquifoliales</taxon>
        <taxon>Aquifoliaceae</taxon>
        <taxon>Ilex</taxon>
    </lineage>
</organism>
<keyword evidence="2" id="KW-1185">Reference proteome</keyword>
<feature type="non-terminal residue" evidence="1">
    <location>
        <position position="1"/>
    </location>
</feature>
<gene>
    <name evidence="1" type="ORF">ILEXP_LOCUS59367</name>
</gene>
<dbReference type="Proteomes" id="UP001642360">
    <property type="component" value="Unassembled WGS sequence"/>
</dbReference>
<dbReference type="EMBL" id="CAUOFW020010600">
    <property type="protein sequence ID" value="CAK9188669.1"/>
    <property type="molecule type" value="Genomic_DNA"/>
</dbReference>
<protein>
    <submittedName>
        <fullName evidence="1">Uncharacterized protein</fullName>
    </submittedName>
</protein>
<reference evidence="1 2" key="1">
    <citation type="submission" date="2024-02" db="EMBL/GenBank/DDBJ databases">
        <authorList>
            <person name="Vignale AGUSTIN F."/>
            <person name="Sosa J E."/>
            <person name="Modenutti C."/>
        </authorList>
    </citation>
    <scope>NUCLEOTIDE SEQUENCE [LARGE SCALE GENOMIC DNA]</scope>
</reference>
<dbReference type="AlphaFoldDB" id="A0ABC8V5Z5"/>
<sequence>KKNGARTVLELRINVPRSKEYARVFQREHRKNLIQLHESRICWEFRIEEEADQNMVRKNPNRYEWKMPLEL</sequence>
<name>A0ABC8V5Z5_9AQUA</name>
<evidence type="ECO:0000313" key="1">
    <source>
        <dbReference type="EMBL" id="CAK9188669.1"/>
    </source>
</evidence>
<proteinExistence type="predicted"/>
<comment type="caution">
    <text evidence="1">The sequence shown here is derived from an EMBL/GenBank/DDBJ whole genome shotgun (WGS) entry which is preliminary data.</text>
</comment>
<accession>A0ABC8V5Z5</accession>
<evidence type="ECO:0000313" key="2">
    <source>
        <dbReference type="Proteomes" id="UP001642360"/>
    </source>
</evidence>
<feature type="non-terminal residue" evidence="1">
    <location>
        <position position="71"/>
    </location>
</feature>